<dbReference type="RefSeq" id="WP_133442108.1">
    <property type="nucleotide sequence ID" value="NZ_CP034726.1"/>
</dbReference>
<dbReference type="KEGG" id="lji:ELX58_05270"/>
<dbReference type="Gene3D" id="1.10.10.630">
    <property type="entry name" value="DnaD domain-like"/>
    <property type="match status" value="1"/>
</dbReference>
<sequence>MDSFALKLIENGQTTISNYLLSNFTKLNMNPNELVMYLQIKRYSDEGIKFPDVNSLIKSTGFSKNQVYEILHKLIQKKLMTINTTQDEDHHETDAYDFSLMYQKLDQLSHSNQDNNENWSLNNISRTNTNSVTVSARDQVFRTIAKEFGRDLSPMEAQTIDGWMTDDHYSPKMIVLALREAVLSQVYNLRYIDRILNSWENRNIRTPQALQNAINQEKNQHRLNNHPTNDQKGPDIPIFKI</sequence>
<dbReference type="AlphaFoldDB" id="A0A4V1ALR8"/>
<dbReference type="InterPro" id="IPR034829">
    <property type="entry name" value="DnaD-like_sf"/>
</dbReference>
<dbReference type="OrthoDB" id="9770238at2"/>
<evidence type="ECO:0000259" key="3">
    <source>
        <dbReference type="Pfam" id="PF07261"/>
    </source>
</evidence>
<dbReference type="InterPro" id="IPR053843">
    <property type="entry name" value="DnaD_N"/>
</dbReference>
<accession>A0A4V1ALR8</accession>
<organism evidence="5 6">
    <name type="scientific">Acetilactobacillus jinshanensis</name>
    <dbReference type="NCBI Taxonomy" id="1720083"/>
    <lineage>
        <taxon>Bacteria</taxon>
        <taxon>Bacillati</taxon>
        <taxon>Bacillota</taxon>
        <taxon>Bacilli</taxon>
        <taxon>Lactobacillales</taxon>
        <taxon>Lactobacillaceae</taxon>
        <taxon>Acetilactobacillus</taxon>
    </lineage>
</organism>
<gene>
    <name evidence="5" type="ORF">ELX58_05270</name>
</gene>
<dbReference type="SUPFAM" id="SSF158499">
    <property type="entry name" value="DnaD domain-like"/>
    <property type="match status" value="1"/>
</dbReference>
<proteinExistence type="inferred from homology"/>
<name>A0A4V1ALR8_9LACO</name>
<dbReference type="Proteomes" id="UP000294321">
    <property type="component" value="Chromosome"/>
</dbReference>
<evidence type="ECO:0000313" key="6">
    <source>
        <dbReference type="Proteomes" id="UP000294321"/>
    </source>
</evidence>
<evidence type="ECO:0000313" key="5">
    <source>
        <dbReference type="EMBL" id="QBP18549.1"/>
    </source>
</evidence>
<evidence type="ECO:0000259" key="4">
    <source>
        <dbReference type="Pfam" id="PF21984"/>
    </source>
</evidence>
<keyword evidence="6" id="KW-1185">Reference proteome</keyword>
<evidence type="ECO:0000256" key="2">
    <source>
        <dbReference type="SAM" id="MobiDB-lite"/>
    </source>
</evidence>
<feature type="domain" description="DnaB/C C-terminal" evidence="3">
    <location>
        <begin position="141"/>
        <end position="212"/>
    </location>
</feature>
<dbReference type="InterPro" id="IPR006343">
    <property type="entry name" value="DnaB/C_C"/>
</dbReference>
<dbReference type="PANTHER" id="PTHR37293:SF6">
    <property type="entry name" value="DNA REPLICATION PROTEIN DNAD"/>
    <property type="match status" value="1"/>
</dbReference>
<comment type="similarity">
    <text evidence="1">Belongs to the DnaB/DnaD family.</text>
</comment>
<evidence type="ECO:0000256" key="1">
    <source>
        <dbReference type="ARBA" id="ARBA00093462"/>
    </source>
</evidence>
<dbReference type="NCBIfam" id="TIGR01446">
    <property type="entry name" value="DnaD_dom"/>
    <property type="match status" value="1"/>
</dbReference>
<dbReference type="Pfam" id="PF21984">
    <property type="entry name" value="DnaD_N"/>
    <property type="match status" value="1"/>
</dbReference>
<dbReference type="Pfam" id="PF07261">
    <property type="entry name" value="DnaB_2"/>
    <property type="match status" value="1"/>
</dbReference>
<dbReference type="InterPro" id="IPR053162">
    <property type="entry name" value="DnaD"/>
</dbReference>
<dbReference type="Gene3D" id="1.10.10.10">
    <property type="entry name" value="Winged helix-like DNA-binding domain superfamily/Winged helix DNA-binding domain"/>
    <property type="match status" value="1"/>
</dbReference>
<dbReference type="InterPro" id="IPR036388">
    <property type="entry name" value="WH-like_DNA-bd_sf"/>
</dbReference>
<feature type="domain" description="DnaD N-terminal" evidence="4">
    <location>
        <begin position="16"/>
        <end position="114"/>
    </location>
</feature>
<protein>
    <submittedName>
        <fullName evidence="5">DnaD domain protein</fullName>
    </submittedName>
</protein>
<feature type="region of interest" description="Disordered" evidence="2">
    <location>
        <begin position="220"/>
        <end position="241"/>
    </location>
</feature>
<dbReference type="PANTHER" id="PTHR37293">
    <property type="entry name" value="PHAGE REPLICATION PROTEIN-RELATED"/>
    <property type="match status" value="1"/>
</dbReference>
<reference evidence="6" key="1">
    <citation type="submission" date="2018-12" db="EMBL/GenBank/DDBJ databases">
        <title>A new species of lactobacillus.</title>
        <authorList>
            <person name="Jian Y."/>
            <person name="Xin L."/>
            <person name="Hong Z.J."/>
            <person name="Ming L.Z."/>
            <person name="Hong X.Z."/>
        </authorList>
    </citation>
    <scope>NUCLEOTIDE SEQUENCE [LARGE SCALE GENOMIC DNA]</scope>
    <source>
        <strain evidence="6">HSLZ-75</strain>
    </source>
</reference>
<dbReference type="EMBL" id="CP034726">
    <property type="protein sequence ID" value="QBP18549.1"/>
    <property type="molecule type" value="Genomic_DNA"/>
</dbReference>